<dbReference type="InterPro" id="IPR050361">
    <property type="entry name" value="MPP/UQCRC_Complex"/>
</dbReference>
<dbReference type="PROSITE" id="PS00143">
    <property type="entry name" value="INSULINASE"/>
    <property type="match status" value="1"/>
</dbReference>
<dbReference type="PANTHER" id="PTHR11851">
    <property type="entry name" value="METALLOPROTEASE"/>
    <property type="match status" value="1"/>
</dbReference>
<protein>
    <submittedName>
        <fullName evidence="7">Peptidase M16</fullName>
    </submittedName>
</protein>
<keyword evidence="3" id="KW-0378">Hydrolase</keyword>
<dbReference type="GO" id="GO:0004222">
    <property type="term" value="F:metalloendopeptidase activity"/>
    <property type="evidence" value="ECO:0007669"/>
    <property type="project" value="InterPro"/>
</dbReference>
<dbReference type="InterPro" id="IPR011765">
    <property type="entry name" value="Pept_M16_N"/>
</dbReference>
<dbReference type="GO" id="GO:0046872">
    <property type="term" value="F:metal ion binding"/>
    <property type="evidence" value="ECO:0007669"/>
    <property type="project" value="InterPro"/>
</dbReference>
<dbReference type="InterPro" id="IPR007863">
    <property type="entry name" value="Peptidase_M16_C"/>
</dbReference>
<dbReference type="Pfam" id="PF05193">
    <property type="entry name" value="Peptidase_M16_C"/>
    <property type="match status" value="1"/>
</dbReference>
<dbReference type="Proteomes" id="UP000254939">
    <property type="component" value="Unassembled WGS sequence"/>
</dbReference>
<reference evidence="7 8" key="1">
    <citation type="submission" date="2017-03" db="EMBL/GenBank/DDBJ databases">
        <title>Genome analysis of Rhizobial strains effectives or ineffectives for nitrogen fixation isolated from bean seeds.</title>
        <authorList>
            <person name="Peralta H."/>
            <person name="Aguilar-Vera A."/>
            <person name="Mora Y."/>
            <person name="Vargas-Lagunas C."/>
            <person name="Girard L."/>
            <person name="Mora J."/>
        </authorList>
    </citation>
    <scope>NUCLEOTIDE SEQUENCE [LARGE SCALE GENOMIC DNA]</scope>
    <source>
        <strain evidence="7 8">CCGM3</strain>
    </source>
</reference>
<name>A0A370KEI5_9HYPH</name>
<comment type="similarity">
    <text evidence="2 4">Belongs to the peptidase M16 family.</text>
</comment>
<comment type="caution">
    <text evidence="7">The sequence shown here is derived from an EMBL/GenBank/DDBJ whole genome shotgun (WGS) entry which is preliminary data.</text>
</comment>
<feature type="domain" description="Peptidase M16 N-terminal" evidence="5">
    <location>
        <begin position="46"/>
        <end position="191"/>
    </location>
</feature>
<dbReference type="Pfam" id="PF00675">
    <property type="entry name" value="Peptidase_M16"/>
    <property type="match status" value="1"/>
</dbReference>
<accession>A0A370KEI5</accession>
<dbReference type="InterPro" id="IPR011249">
    <property type="entry name" value="Metalloenz_LuxS/M16"/>
</dbReference>
<sequence length="458" mass="50786">MGEMSMELNCNADALNALQSPEEAIDESKRERTVAADFSLGNGMQVVVIPDHSMPIVTHMVWYKAGAADEPPGKSGIAHFLEHLMFKGTRRHKPGAFRKAVAEFGGRDNAFTSFDYTAFFQTIPPEALGTMMEFEADRMRHIELSETAVATERDVILEERRWRVDDSPSARLDEALRATLYQNHPYGTPVLGWMHEMKQLDRADALAFYDRFYWPNNAVLVVVGDADVETVRALAEKTYGLIPRGPDVLGRNRPQEPKQDTSRTVVLKDPRVSVPQLTISWVTTSYTGADHGEAVALSLLADILGGGQHSRLYKELVVQRGIATKASAAFEGRALDRSRFRVHGSPQADATIADVHRGINEAIENIKTSGVTDEALDRSRRRLIRGMIFECDQTQQLAIIYGRALATGSTVEHLHAWPRRIQGVMPADVQSVAKKYLNPDRSVVGYLAPHQAEVGANS</sequence>
<comment type="cofactor">
    <cofactor evidence="1">
        <name>Zn(2+)</name>
        <dbReference type="ChEBI" id="CHEBI:29105"/>
    </cofactor>
</comment>
<feature type="domain" description="Peptidase M16 C-terminal" evidence="6">
    <location>
        <begin position="200"/>
        <end position="383"/>
    </location>
</feature>
<evidence type="ECO:0000256" key="4">
    <source>
        <dbReference type="RuleBase" id="RU004447"/>
    </source>
</evidence>
<proteinExistence type="inferred from homology"/>
<evidence type="ECO:0000256" key="1">
    <source>
        <dbReference type="ARBA" id="ARBA00001947"/>
    </source>
</evidence>
<dbReference type="AlphaFoldDB" id="A0A370KEI5"/>
<dbReference type="InterPro" id="IPR001431">
    <property type="entry name" value="Pept_M16_Zn_BS"/>
</dbReference>
<dbReference type="Gene3D" id="3.30.830.10">
    <property type="entry name" value="Metalloenzyme, LuxS/M16 peptidase-like"/>
    <property type="match status" value="2"/>
</dbReference>
<dbReference type="GO" id="GO:0006508">
    <property type="term" value="P:proteolysis"/>
    <property type="evidence" value="ECO:0007669"/>
    <property type="project" value="InterPro"/>
</dbReference>
<keyword evidence="3" id="KW-0645">Protease</keyword>
<evidence type="ECO:0000313" key="8">
    <source>
        <dbReference type="Proteomes" id="UP000254939"/>
    </source>
</evidence>
<evidence type="ECO:0000259" key="5">
    <source>
        <dbReference type="Pfam" id="PF00675"/>
    </source>
</evidence>
<evidence type="ECO:0000259" key="6">
    <source>
        <dbReference type="Pfam" id="PF05193"/>
    </source>
</evidence>
<evidence type="ECO:0000313" key="7">
    <source>
        <dbReference type="EMBL" id="RDJ01456.1"/>
    </source>
</evidence>
<dbReference type="PANTHER" id="PTHR11851:SF49">
    <property type="entry name" value="MITOCHONDRIAL-PROCESSING PEPTIDASE SUBUNIT ALPHA"/>
    <property type="match status" value="1"/>
</dbReference>
<gene>
    <name evidence="7" type="ORF">B5K06_34085</name>
</gene>
<keyword evidence="3" id="KW-0482">Metalloprotease</keyword>
<evidence type="ECO:0000256" key="3">
    <source>
        <dbReference type="ARBA" id="ARBA00023049"/>
    </source>
</evidence>
<evidence type="ECO:0000256" key="2">
    <source>
        <dbReference type="ARBA" id="ARBA00007261"/>
    </source>
</evidence>
<dbReference type="SUPFAM" id="SSF63411">
    <property type="entry name" value="LuxS/MPP-like metallohydrolase"/>
    <property type="match status" value="2"/>
</dbReference>
<organism evidence="7 8">
    <name type="scientific">Rhizobium grahamii</name>
    <dbReference type="NCBI Taxonomy" id="1120045"/>
    <lineage>
        <taxon>Bacteria</taxon>
        <taxon>Pseudomonadati</taxon>
        <taxon>Pseudomonadota</taxon>
        <taxon>Alphaproteobacteria</taxon>
        <taxon>Hyphomicrobiales</taxon>
        <taxon>Rhizobiaceae</taxon>
        <taxon>Rhizobium/Agrobacterium group</taxon>
        <taxon>Rhizobium</taxon>
    </lineage>
</organism>
<dbReference type="EMBL" id="NAAC01000051">
    <property type="protein sequence ID" value="RDJ01456.1"/>
    <property type="molecule type" value="Genomic_DNA"/>
</dbReference>